<proteinExistence type="predicted"/>
<dbReference type="SUPFAM" id="SSF49265">
    <property type="entry name" value="Fibronectin type III"/>
    <property type="match status" value="2"/>
</dbReference>
<evidence type="ECO:0000259" key="3">
    <source>
        <dbReference type="PROSITE" id="PS50853"/>
    </source>
</evidence>
<sequence length="2128" mass="232493">MLVRKNRYRKIVRNFSRFFGHKNKITSQRRVYVSGWRFVFASFIIFSIFAYFFPFGRLLNSIKAFGGQTEKINLYANYIQSEETDDFAQGWHNKEKAGGLQDLGPNADMLEFSDENSAFYSGGNFSLIAGNFQFLTEAANKIIENEQAEDILAEEQGAEIVDESADLEDDTESEDEVNSGDEANLNEVDENVFLSDEQGDDNFDQEEETINSADSNLTEEANNIVDDSFVESENLDKPDVTSETTKSEIKDSEETEPVVEPFDNSQTQVLIESIPVVETETEVVGSNESGAEPEAEVIGTDESVAEQVVSYLDKFKKYFIAKAANAQSFVSAEIKTLEDLGTFKSAVINLSLAIHSGDIAGDVIAENMDSPEADTAETGQLESDFDNSLITIWYSLGEQAVETDSDAASNTDNLLWQKLDVIQSSSVSNALNNGYFSFAAPFLESWQDIDNLKIKLEVLDNGRKNLIYLDSVWVESVFERESELDKLKQRQRWEEALDVLSDNLIFKAGEGGELKFQYNKNEERIWETLGEFLGIGNFWKNVDLAIVLFDPSGAETNIDLTTIFESDGIFTVRLPDTLALMPGQYRLKFFIKDSSGEAVEEFEKVQEFYWGVLAMNFNKSEYEAAETGFVQMAVLDDGGHTICNAEVNLEVKDANGDTQIFSTSETDEAKRIVVSKECGPETVTNVPDYSMHYQFGDKGNYEFKLTAKTSAGEKTIFETIEVKDVGAFSVERFGPTRIWPKADYGMKMNVLSREDFVGSIVETVPTGFKISNFQFLISNELQNFQFSIDELENGSQITIKDVNLKAGEVLDINYTFDAPDRSPELYLVGPLSIQIENPKSPDGTSGLDRKSEIENRSWQIASDSFVKRARTVMFQAGVYNDVAGGTGQNTNNDHVLPVFNWKLAESGVTIKNAYVVMETQFEAYNTTGVAYSGYKLGFDACVEDCTAAAFGAGGGQIADDNANALVYDDTESNNGRFLLDVTNEAQISAYTGDGVLMESQFGYRLKNSSAYSSIANASAMLIVTYTYDIDSPNITNTVIYPLDSDTGTNYGSMQAAQAACTADSNCPTFSYNMTLPEWSGVATSSNRVSQWFKMFAAPTANTTTDLRPYLDIQTINNNSSAFHFEEALSGNGSTPPMYFSDWSGSGYAENLAQQTELYVNTTNYVLGGEVTETYIASSSAPVKTRTVSFPMGVISNGNTVALNSQTANVFFPENGSATGTVDIKSAWVRITANGHTVSGTTYTANVSTKTGNNTTTGNLAYQFRSSVAVTSPVLNIIHIIPSSDYTELESATATSGKAVVVNLTYLNALFNGASVELMITYTYSSEQSGYLSSLNLFGGQAASAPATSTVLATANSVFPESANKTLLAAGLRAHYLNSNSSAAMGTTVHLSTANLAIGTPNCGSPAYRAIPDSVNMTTEMLVSVSGAMTTDDNQAYSACYASDNTAITTDSAKMNGTLTYTYGWTNTPPVSSFNSAVFRRDGSGTVDLDVEADDADDHDVRAKLEFATGTTCVFSAPGDPLLDEINENITADFADPYIENDNIYQIGTANGYIKTASGSNSVSFDWLAKQNLDKVEGTYCLRLTANDTFADQSAPATTTVYIDTLPPTSPGQLSLNSRTGTSVTLNFGATTTETNFNEYKIFYKIANGTDPTESDNMWASSSDINLYNKFFNDKSTTTINVSLVGSTTYSFAIWAYDTYGNKASSSRVDIMTNDAPLSSFNTADTKQRNDGSGVVDISLEIDDLNDHNQLSAKLEYALGADCIFAPGLDPLLDENPAHVSADFGLPGVLNENEYQIGNATGWIMTSPGANTINVDWLMRQDEENADSTYCLRLTANDSFDIQKTLATATITLDNVNPTAPGALSSAGVTTNSIDLAYDTDNISSDTNEPTVNAYKVYYKKAESGVTMNDTEIDRTHFNTYDFNGATSTLISGLEQNTWYVFNIWSFDAYGNMSTGTETAIKTSATIKNESLTFVNPRTEGLDTNVAVARPENEWNFRAVVSETNGYFALDTVNLRLANQTDDSSPFSDLVFSWDQTSGVFTEIGADIGNAAELGTGSSADCLGNICTLDFYIVFTKNYLATSTAYAVGLLSTNDSATTDEDMYSNFYQVRYPFVSQTHYRWRNDDGGE</sequence>
<keyword evidence="2" id="KW-0472">Membrane</keyword>
<dbReference type="CDD" id="cd00063">
    <property type="entry name" value="FN3"/>
    <property type="match status" value="1"/>
</dbReference>
<protein>
    <recommendedName>
        <fullName evidence="3">Fibronectin type-III domain-containing protein</fullName>
    </recommendedName>
</protein>
<feature type="region of interest" description="Disordered" evidence="1">
    <location>
        <begin position="229"/>
        <end position="258"/>
    </location>
</feature>
<evidence type="ECO:0000256" key="1">
    <source>
        <dbReference type="SAM" id="MobiDB-lite"/>
    </source>
</evidence>
<evidence type="ECO:0000313" key="5">
    <source>
        <dbReference type="Proteomes" id="UP000034022"/>
    </source>
</evidence>
<keyword evidence="2" id="KW-0812">Transmembrane</keyword>
<name>A0A0G0N1X3_9BACT</name>
<dbReference type="InterPro" id="IPR036116">
    <property type="entry name" value="FN3_sf"/>
</dbReference>
<dbReference type="EMBL" id="LBUU01000001">
    <property type="protein sequence ID" value="KKQ71111.1"/>
    <property type="molecule type" value="Genomic_DNA"/>
</dbReference>
<evidence type="ECO:0000313" key="4">
    <source>
        <dbReference type="EMBL" id="KKQ71111.1"/>
    </source>
</evidence>
<gene>
    <name evidence="4" type="ORF">US91_C0001G0038</name>
</gene>
<accession>A0A0G0N1X3</accession>
<keyword evidence="2" id="KW-1133">Transmembrane helix</keyword>
<dbReference type="InterPro" id="IPR003961">
    <property type="entry name" value="FN3_dom"/>
</dbReference>
<feature type="transmembrane region" description="Helical" evidence="2">
    <location>
        <begin position="31"/>
        <end position="53"/>
    </location>
</feature>
<organism evidence="4 5">
    <name type="scientific">Candidatus Falkowbacteria bacterium GW2011_GWE1_38_31</name>
    <dbReference type="NCBI Taxonomy" id="1618638"/>
    <lineage>
        <taxon>Bacteria</taxon>
        <taxon>Candidatus Falkowiibacteriota</taxon>
    </lineage>
</organism>
<evidence type="ECO:0000256" key="2">
    <source>
        <dbReference type="SAM" id="Phobius"/>
    </source>
</evidence>
<dbReference type="InterPro" id="IPR013783">
    <property type="entry name" value="Ig-like_fold"/>
</dbReference>
<dbReference type="Gene3D" id="2.60.40.10">
    <property type="entry name" value="Immunoglobulins"/>
    <property type="match status" value="2"/>
</dbReference>
<reference evidence="4 5" key="1">
    <citation type="journal article" date="2015" name="Nature">
        <title>rRNA introns, odd ribosomes, and small enigmatic genomes across a large radiation of phyla.</title>
        <authorList>
            <person name="Brown C.T."/>
            <person name="Hug L.A."/>
            <person name="Thomas B.C."/>
            <person name="Sharon I."/>
            <person name="Castelle C.J."/>
            <person name="Singh A."/>
            <person name="Wilkins M.J."/>
            <person name="Williams K.H."/>
            <person name="Banfield J.F."/>
        </authorList>
    </citation>
    <scope>NUCLEOTIDE SEQUENCE [LARGE SCALE GENOMIC DNA]</scope>
</reference>
<dbReference type="PROSITE" id="PS50853">
    <property type="entry name" value="FN3"/>
    <property type="match status" value="1"/>
</dbReference>
<comment type="caution">
    <text evidence="4">The sequence shown here is derived from an EMBL/GenBank/DDBJ whole genome shotgun (WGS) entry which is preliminary data.</text>
</comment>
<dbReference type="Proteomes" id="UP000034022">
    <property type="component" value="Unassembled WGS sequence"/>
</dbReference>
<dbReference type="SMART" id="SM00060">
    <property type="entry name" value="FN3"/>
    <property type="match status" value="2"/>
</dbReference>
<feature type="compositionally biased region" description="Basic and acidic residues" evidence="1">
    <location>
        <begin position="234"/>
        <end position="252"/>
    </location>
</feature>
<feature type="domain" description="Fibronectin type-III" evidence="3">
    <location>
        <begin position="1859"/>
        <end position="1969"/>
    </location>
</feature>